<feature type="domain" description="Hikeshi-like C-terminal" evidence="3">
    <location>
        <begin position="147"/>
        <end position="203"/>
    </location>
</feature>
<keyword evidence="5" id="KW-1185">Reference proteome</keyword>
<dbReference type="GO" id="GO:0006606">
    <property type="term" value="P:protein import into nucleus"/>
    <property type="evidence" value="ECO:0007669"/>
    <property type="project" value="TreeGrafter"/>
</dbReference>
<dbReference type="AlphaFoldDB" id="A0A9P9A5P3"/>
<dbReference type="Pfam" id="PF21057">
    <property type="entry name" value="Hikeshi-like_C"/>
    <property type="match status" value="1"/>
</dbReference>
<name>A0A9P9A5P3_9PEZI</name>
<protein>
    <recommendedName>
        <fullName evidence="6">Hikeshi-like domain-containing protein</fullName>
    </recommendedName>
</protein>
<dbReference type="OrthoDB" id="10248398at2759"/>
<dbReference type="EMBL" id="JAGSXJ010000033">
    <property type="protein sequence ID" value="KAH6668571.1"/>
    <property type="molecule type" value="Genomic_DNA"/>
</dbReference>
<accession>A0A9P9A5P3</accession>
<reference evidence="4" key="1">
    <citation type="journal article" date="2021" name="Nat. Commun.">
        <title>Genetic determinants of endophytism in the Arabidopsis root mycobiome.</title>
        <authorList>
            <person name="Mesny F."/>
            <person name="Miyauchi S."/>
            <person name="Thiergart T."/>
            <person name="Pickel B."/>
            <person name="Atanasova L."/>
            <person name="Karlsson M."/>
            <person name="Huettel B."/>
            <person name="Barry K.W."/>
            <person name="Haridas S."/>
            <person name="Chen C."/>
            <person name="Bauer D."/>
            <person name="Andreopoulos W."/>
            <person name="Pangilinan J."/>
            <person name="LaButti K."/>
            <person name="Riley R."/>
            <person name="Lipzen A."/>
            <person name="Clum A."/>
            <person name="Drula E."/>
            <person name="Henrissat B."/>
            <person name="Kohler A."/>
            <person name="Grigoriev I.V."/>
            <person name="Martin F.M."/>
            <person name="Hacquard S."/>
        </authorList>
    </citation>
    <scope>NUCLEOTIDE SEQUENCE</scope>
    <source>
        <strain evidence="4">MPI-SDFR-AT-0117</strain>
    </source>
</reference>
<dbReference type="InterPro" id="IPR008493">
    <property type="entry name" value="Hikeshi-like_N"/>
</dbReference>
<evidence type="ECO:0000259" key="3">
    <source>
        <dbReference type="Pfam" id="PF21057"/>
    </source>
</evidence>
<feature type="domain" description="Hikeshi-like N-terminal" evidence="2">
    <location>
        <begin position="10"/>
        <end position="131"/>
    </location>
</feature>
<sequence length="206" mass="21124">MASGPLFGLVPAGQPLVTEPSSAPSQTSFLYTISAARPFSHISVFLLPGIELPGNTAAAIYFATAPAVAAAAAQGQTPDFQFLGGIGPGKESAIFKINAAEAAGAGADVMIGISVEDAASVTSRIQEKSASAGAGGQTRQPAAGQPSTVVLAQRIIQNAFNFLSSFSGAAGPGGVEVVPLKAFEEWWKKFEGRIRSDPSFLERQQD</sequence>
<evidence type="ECO:0000313" key="4">
    <source>
        <dbReference type="EMBL" id="KAH6668571.1"/>
    </source>
</evidence>
<comment type="caution">
    <text evidence="4">The sequence shown here is derived from an EMBL/GenBank/DDBJ whole genome shotgun (WGS) entry which is preliminary data.</text>
</comment>
<comment type="similarity">
    <text evidence="1">Belongs to the OPI10 family.</text>
</comment>
<evidence type="ECO:0008006" key="6">
    <source>
        <dbReference type="Google" id="ProtNLM"/>
    </source>
</evidence>
<organism evidence="4 5">
    <name type="scientific">Plectosphaerella plurivora</name>
    <dbReference type="NCBI Taxonomy" id="936078"/>
    <lineage>
        <taxon>Eukaryota</taxon>
        <taxon>Fungi</taxon>
        <taxon>Dikarya</taxon>
        <taxon>Ascomycota</taxon>
        <taxon>Pezizomycotina</taxon>
        <taxon>Sordariomycetes</taxon>
        <taxon>Hypocreomycetidae</taxon>
        <taxon>Glomerellales</taxon>
        <taxon>Plectosphaerellaceae</taxon>
        <taxon>Plectosphaerella</taxon>
    </lineage>
</organism>
<proteinExistence type="inferred from homology"/>
<dbReference type="GO" id="GO:0005634">
    <property type="term" value="C:nucleus"/>
    <property type="evidence" value="ECO:0007669"/>
    <property type="project" value="TreeGrafter"/>
</dbReference>
<dbReference type="Pfam" id="PF05603">
    <property type="entry name" value="Hikeshi-like_N"/>
    <property type="match status" value="1"/>
</dbReference>
<evidence type="ECO:0000259" key="2">
    <source>
        <dbReference type="Pfam" id="PF05603"/>
    </source>
</evidence>
<dbReference type="GO" id="GO:0061608">
    <property type="term" value="F:nuclear import signal receptor activity"/>
    <property type="evidence" value="ECO:0007669"/>
    <property type="project" value="TreeGrafter"/>
</dbReference>
<gene>
    <name evidence="4" type="ORF">F5X68DRAFT_52237</name>
</gene>
<dbReference type="InterPro" id="IPR031318">
    <property type="entry name" value="OPI10"/>
</dbReference>
<evidence type="ECO:0000313" key="5">
    <source>
        <dbReference type="Proteomes" id="UP000770015"/>
    </source>
</evidence>
<evidence type="ECO:0000256" key="1">
    <source>
        <dbReference type="ARBA" id="ARBA00006623"/>
    </source>
</evidence>
<dbReference type="PANTHER" id="PTHR12925">
    <property type="entry name" value="HIKESHI FAMILY MEMBER"/>
    <property type="match status" value="1"/>
</dbReference>
<dbReference type="InterPro" id="IPR048364">
    <property type="entry name" value="Hikeshi-like_C"/>
</dbReference>
<dbReference type="GO" id="GO:0005829">
    <property type="term" value="C:cytosol"/>
    <property type="evidence" value="ECO:0007669"/>
    <property type="project" value="TreeGrafter"/>
</dbReference>
<dbReference type="Proteomes" id="UP000770015">
    <property type="component" value="Unassembled WGS sequence"/>
</dbReference>
<dbReference type="PANTHER" id="PTHR12925:SF0">
    <property type="entry name" value="PROTEIN HIKESHI"/>
    <property type="match status" value="1"/>
</dbReference>